<dbReference type="GO" id="GO:0004176">
    <property type="term" value="F:ATP-dependent peptidase activity"/>
    <property type="evidence" value="ECO:0007669"/>
    <property type="project" value="InterPro"/>
</dbReference>
<dbReference type="AlphaFoldDB" id="B4D4G7"/>
<accession>B4D4G7</accession>
<evidence type="ECO:0000313" key="4">
    <source>
        <dbReference type="EMBL" id="EDY18768.1"/>
    </source>
</evidence>
<sequence>MPESAQPSYNLSLRCDLCCRTYSAAEVVLRGKQNFCRTCATERSAECLARLRAVSKRSRWPAIGFAAFCLGFVGWATMTATGFSPWYLRRSFHHWLDSIGTTTAQTAPASSAEEIEPVTPPSPDPSGAAAPSAPSIQAGEVEAPWFKHLFSNPKRRSVEDAGHLHLLFVMRPGTDGRMGLTSQIYATREAPDNVSAKLTTEVGSEMQTSFDEGLRYVRKRSRDWEQNFSVRLSFEDKFTSKDGGSAGTGFTIVMLAATQEIALDSSVAVTGDLTVDGTVQPVGAVVDKLRGAIVGKCKIALVPERNARDVVDFALLDGTSPLWEMQIFTIGTIDQALSLARTDRPGDVQQAIARFNALRARLPATVTPNYLQSPIVQTELKEVLRLAPNHLSAATLLKAAENQLPTELSLNRSVEEIVAASYLFVSDVVGPGESKARPVATNDRGLAIFPDREFNQCIKSLQRVTPILDPRSQDLKRCCIAYAGALRSMATYQPPNTNGVRNWQQINYLAQRESGFVSQMREDLQESRSRLLLAIRKLDTDGSLMSELLKK</sequence>
<dbReference type="GO" id="GO:0030163">
    <property type="term" value="P:protein catabolic process"/>
    <property type="evidence" value="ECO:0007669"/>
    <property type="project" value="InterPro"/>
</dbReference>
<dbReference type="InterPro" id="IPR014721">
    <property type="entry name" value="Ribsml_uS5_D2-typ_fold_subgr"/>
</dbReference>
<organism evidence="4 5">
    <name type="scientific">Chthoniobacter flavus Ellin428</name>
    <dbReference type="NCBI Taxonomy" id="497964"/>
    <lineage>
        <taxon>Bacteria</taxon>
        <taxon>Pseudomonadati</taxon>
        <taxon>Verrucomicrobiota</taxon>
        <taxon>Spartobacteria</taxon>
        <taxon>Chthoniobacterales</taxon>
        <taxon>Chthoniobacteraceae</taxon>
        <taxon>Chthoniobacter</taxon>
    </lineage>
</organism>
<reference evidence="4 5" key="1">
    <citation type="journal article" date="2011" name="J. Bacteriol.">
        <title>Genome sequence of Chthoniobacter flavus Ellin428, an aerobic heterotrophic soil bacterium.</title>
        <authorList>
            <person name="Kant R."/>
            <person name="van Passel M.W."/>
            <person name="Palva A."/>
            <person name="Lucas S."/>
            <person name="Lapidus A."/>
            <person name="Glavina Del Rio T."/>
            <person name="Dalin E."/>
            <person name="Tice H."/>
            <person name="Bruce D."/>
            <person name="Goodwin L."/>
            <person name="Pitluck S."/>
            <person name="Larimer F.W."/>
            <person name="Land M.L."/>
            <person name="Hauser L."/>
            <person name="Sangwan P."/>
            <person name="de Vos W.M."/>
            <person name="Janssen P.H."/>
            <person name="Smidt H."/>
        </authorList>
    </citation>
    <scope>NUCLEOTIDE SEQUENCE [LARGE SCALE GENOMIC DNA]</scope>
    <source>
        <strain evidence="4 5">Ellin428</strain>
    </source>
</reference>
<dbReference type="InterPro" id="IPR027065">
    <property type="entry name" value="Lon_Prtase"/>
</dbReference>
<dbReference type="STRING" id="497964.CfE428DRAFT_3805"/>
<proteinExistence type="predicted"/>
<keyword evidence="2" id="KW-1133">Transmembrane helix</keyword>
<gene>
    <name evidence="4" type="ORF">CfE428DRAFT_3805</name>
</gene>
<dbReference type="eggNOG" id="COG0466">
    <property type="taxonomic scope" value="Bacteria"/>
</dbReference>
<feature type="region of interest" description="Disordered" evidence="1">
    <location>
        <begin position="106"/>
        <end position="134"/>
    </location>
</feature>
<dbReference type="Gene3D" id="3.30.230.10">
    <property type="match status" value="1"/>
</dbReference>
<dbReference type="EMBL" id="ABVL01000011">
    <property type="protein sequence ID" value="EDY18768.1"/>
    <property type="molecule type" value="Genomic_DNA"/>
</dbReference>
<evidence type="ECO:0000259" key="3">
    <source>
        <dbReference type="Pfam" id="PF05362"/>
    </source>
</evidence>
<dbReference type="SUPFAM" id="SSF54211">
    <property type="entry name" value="Ribosomal protein S5 domain 2-like"/>
    <property type="match status" value="1"/>
</dbReference>
<dbReference type="PANTHER" id="PTHR10046">
    <property type="entry name" value="ATP DEPENDENT LON PROTEASE FAMILY MEMBER"/>
    <property type="match status" value="1"/>
</dbReference>
<dbReference type="InParanoid" id="B4D4G7"/>
<protein>
    <submittedName>
        <fullName evidence="4">Peptidase S16 lon domain protein</fullName>
    </submittedName>
</protein>
<evidence type="ECO:0000256" key="2">
    <source>
        <dbReference type="SAM" id="Phobius"/>
    </source>
</evidence>
<keyword evidence="2" id="KW-0812">Transmembrane</keyword>
<feature type="compositionally biased region" description="Low complexity" evidence="1">
    <location>
        <begin position="125"/>
        <end position="134"/>
    </location>
</feature>
<feature type="transmembrane region" description="Helical" evidence="2">
    <location>
        <begin position="60"/>
        <end position="88"/>
    </location>
</feature>
<comment type="caution">
    <text evidence="4">The sequence shown here is derived from an EMBL/GenBank/DDBJ whole genome shotgun (WGS) entry which is preliminary data.</text>
</comment>
<evidence type="ECO:0000313" key="5">
    <source>
        <dbReference type="Proteomes" id="UP000005824"/>
    </source>
</evidence>
<dbReference type="GO" id="GO:0006508">
    <property type="term" value="P:proteolysis"/>
    <property type="evidence" value="ECO:0007669"/>
    <property type="project" value="InterPro"/>
</dbReference>
<dbReference type="InterPro" id="IPR020568">
    <property type="entry name" value="Ribosomal_Su5_D2-typ_SF"/>
</dbReference>
<dbReference type="InterPro" id="IPR008269">
    <property type="entry name" value="Lon_proteolytic"/>
</dbReference>
<dbReference type="Proteomes" id="UP000005824">
    <property type="component" value="Unassembled WGS sequence"/>
</dbReference>
<evidence type="ECO:0000256" key="1">
    <source>
        <dbReference type="SAM" id="MobiDB-lite"/>
    </source>
</evidence>
<dbReference type="GO" id="GO:0004252">
    <property type="term" value="F:serine-type endopeptidase activity"/>
    <property type="evidence" value="ECO:0007669"/>
    <property type="project" value="InterPro"/>
</dbReference>
<name>B4D4G7_9BACT</name>
<keyword evidence="5" id="KW-1185">Reference proteome</keyword>
<dbReference type="GO" id="GO:0005524">
    <property type="term" value="F:ATP binding"/>
    <property type="evidence" value="ECO:0007669"/>
    <property type="project" value="InterPro"/>
</dbReference>
<dbReference type="PRINTS" id="PR00830">
    <property type="entry name" value="ENDOLAPTASE"/>
</dbReference>
<dbReference type="Pfam" id="PF05362">
    <property type="entry name" value="Lon_C"/>
    <property type="match status" value="1"/>
</dbReference>
<feature type="domain" description="Lon proteolytic" evidence="3">
    <location>
        <begin position="191"/>
        <end position="313"/>
    </location>
</feature>
<keyword evidence="2" id="KW-0472">Membrane</keyword>